<dbReference type="InParanoid" id="A0A672FL92"/>
<feature type="region of interest" description="Disordered" evidence="2">
    <location>
        <begin position="177"/>
        <end position="202"/>
    </location>
</feature>
<dbReference type="OMA" id="YQCEIAQ"/>
<dbReference type="FunCoup" id="A0A672FL92">
    <property type="interactions" value="955"/>
</dbReference>
<feature type="compositionally biased region" description="Basic and acidic residues" evidence="2">
    <location>
        <begin position="430"/>
        <end position="445"/>
    </location>
</feature>
<feature type="compositionally biased region" description="Basic and acidic residues" evidence="2">
    <location>
        <begin position="455"/>
        <end position="469"/>
    </location>
</feature>
<feature type="compositionally biased region" description="Basic and acidic residues" evidence="2">
    <location>
        <begin position="87"/>
        <end position="96"/>
    </location>
</feature>
<reference evidence="3" key="2">
    <citation type="submission" date="2025-08" db="UniProtKB">
        <authorList>
            <consortium name="Ensembl"/>
        </authorList>
    </citation>
    <scope>IDENTIFICATION</scope>
</reference>
<dbReference type="InterPro" id="IPR040210">
    <property type="entry name" value="Cep85/Cep85L"/>
</dbReference>
<feature type="compositionally biased region" description="Low complexity" evidence="2">
    <location>
        <begin position="143"/>
        <end position="158"/>
    </location>
</feature>
<reference evidence="3" key="3">
    <citation type="submission" date="2025-09" db="UniProtKB">
        <authorList>
            <consortium name="Ensembl"/>
        </authorList>
    </citation>
    <scope>IDENTIFICATION</scope>
</reference>
<evidence type="ECO:0000256" key="2">
    <source>
        <dbReference type="SAM" id="MobiDB-lite"/>
    </source>
</evidence>
<evidence type="ECO:0000313" key="4">
    <source>
        <dbReference type="Proteomes" id="UP000472267"/>
    </source>
</evidence>
<sequence>GPDPAWLCGPPGPRPAGLGGRRRSSLSDSGDTGIGTYCSEGTATTPLTPLHPGLEDDGVPVLRAPPSPSADRNPPRRWSSLTGLPDGSRRRPDRHGSLDRARALLLRSPGAGPVCRLTRGGGGGGGGGDRSLPSALSSPIRHSSSFPDPLLSSLSSLPGEDTLRTQKWLAEQMEFRPRAEPDGPLPWQHDPRTSQVRRGPGRSLPFNMLVKVKEGLLRQRELEIERQKQQIVQLQARIRENELRAQQESAVSQQTAARPPREEELSRKLAVAEWEVLHVNDFFKHITQKHSEDVHKLEDKIRTRDRYISSLKKKRQREGGLNQERQQRIEILERYLSELPTLHEVHGGAQREEQAQRRAEDLEAAVSRLESSLQDGRAQIQDKDVQIQLQAQREEELEASVHSLQQKVQQCLDDGVRVPMQDLKRLEAENRELRQQRDHNSRQIDRLSSTLTVSLEERSTARLPERSSSEHPPSLAQQQQQQPAGGGSAPLEAGQLLKEMSLCLLDLQALCSILIQRAQGKEPSLALLLGMKGTTSTHTHTHTHTHRGEESGWRFRAVLGWKHQASLTCRAKWM</sequence>
<dbReference type="Proteomes" id="UP000472267">
    <property type="component" value="Chromosome 15"/>
</dbReference>
<feature type="region of interest" description="Disordered" evidence="2">
    <location>
        <begin position="430"/>
        <end position="491"/>
    </location>
</feature>
<feature type="compositionally biased region" description="Gly residues" evidence="2">
    <location>
        <begin position="119"/>
        <end position="129"/>
    </location>
</feature>
<feature type="region of interest" description="Disordered" evidence="2">
    <location>
        <begin position="1"/>
        <end position="96"/>
    </location>
</feature>
<feature type="coiled-coil region" evidence="1">
    <location>
        <begin position="217"/>
        <end position="244"/>
    </location>
</feature>
<dbReference type="Ensembl" id="ENSSFAT00005005769.1">
    <property type="protein sequence ID" value="ENSSFAP00005005460.1"/>
    <property type="gene ID" value="ENSSFAG00005003426.1"/>
</dbReference>
<keyword evidence="1" id="KW-0175">Coiled coil</keyword>
<evidence type="ECO:0000313" key="3">
    <source>
        <dbReference type="Ensembl" id="ENSSFAP00005005460.1"/>
    </source>
</evidence>
<evidence type="ECO:0000256" key="1">
    <source>
        <dbReference type="SAM" id="Coils"/>
    </source>
</evidence>
<keyword evidence="4" id="KW-1185">Reference proteome</keyword>
<name>A0A672FL92_SALFA</name>
<feature type="compositionally biased region" description="Low complexity" evidence="2">
    <location>
        <begin position="472"/>
        <end position="483"/>
    </location>
</feature>
<dbReference type="AlphaFoldDB" id="A0A672FL92"/>
<accession>A0A672FL92</accession>
<reference evidence="3" key="1">
    <citation type="submission" date="2019-06" db="EMBL/GenBank/DDBJ databases">
        <authorList>
            <consortium name="Wellcome Sanger Institute Data Sharing"/>
        </authorList>
    </citation>
    <scope>NUCLEOTIDE SEQUENCE [LARGE SCALE GENOMIC DNA]</scope>
</reference>
<feature type="region of interest" description="Disordered" evidence="2">
    <location>
        <begin position="111"/>
        <end position="158"/>
    </location>
</feature>
<proteinExistence type="predicted"/>
<dbReference type="PANTHER" id="PTHR31075:SF2">
    <property type="entry name" value="CENTROSOMAL PROTEIN OF 85 KDA-LIKE"/>
    <property type="match status" value="1"/>
</dbReference>
<dbReference type="PANTHER" id="PTHR31075">
    <property type="entry name" value="CENTROSOMAL PROTEIN OF 85 KDA"/>
    <property type="match status" value="1"/>
</dbReference>
<organism evidence="3 4">
    <name type="scientific">Salarias fasciatus</name>
    <name type="common">Jewelled blenny</name>
    <name type="synonym">Blennius fasciatus</name>
    <dbReference type="NCBI Taxonomy" id="181472"/>
    <lineage>
        <taxon>Eukaryota</taxon>
        <taxon>Metazoa</taxon>
        <taxon>Chordata</taxon>
        <taxon>Craniata</taxon>
        <taxon>Vertebrata</taxon>
        <taxon>Euteleostomi</taxon>
        <taxon>Actinopterygii</taxon>
        <taxon>Neopterygii</taxon>
        <taxon>Teleostei</taxon>
        <taxon>Neoteleostei</taxon>
        <taxon>Acanthomorphata</taxon>
        <taxon>Ovalentaria</taxon>
        <taxon>Blenniimorphae</taxon>
        <taxon>Blenniiformes</taxon>
        <taxon>Blennioidei</taxon>
        <taxon>Blenniidae</taxon>
        <taxon>Salariinae</taxon>
        <taxon>Salarias</taxon>
    </lineage>
</organism>
<dbReference type="GO" id="GO:0005813">
    <property type="term" value="C:centrosome"/>
    <property type="evidence" value="ECO:0007669"/>
    <property type="project" value="TreeGrafter"/>
</dbReference>
<protein>
    <submittedName>
        <fullName evidence="3">Uncharacterized protein</fullName>
    </submittedName>
</protein>